<protein>
    <submittedName>
        <fullName evidence="2 4">Uncharacterized protein</fullName>
    </submittedName>
</protein>
<feature type="region of interest" description="Disordered" evidence="1">
    <location>
        <begin position="1"/>
        <end position="38"/>
    </location>
</feature>
<gene>
    <name evidence="2" type="ORF">BPAG_LOCUS8853</name>
</gene>
<evidence type="ECO:0000256" key="1">
    <source>
        <dbReference type="SAM" id="MobiDB-lite"/>
    </source>
</evidence>
<feature type="compositionally biased region" description="Acidic residues" evidence="1">
    <location>
        <begin position="372"/>
        <end position="381"/>
    </location>
</feature>
<feature type="region of interest" description="Disordered" evidence="1">
    <location>
        <begin position="361"/>
        <end position="381"/>
    </location>
</feature>
<dbReference type="EMBL" id="UZAD01013142">
    <property type="protein sequence ID" value="VDN90039.1"/>
    <property type="molecule type" value="Genomic_DNA"/>
</dbReference>
<feature type="compositionally biased region" description="Basic and acidic residues" evidence="1">
    <location>
        <begin position="1"/>
        <end position="10"/>
    </location>
</feature>
<sequence>MDESTLHDDIPNLVESTQSDEEDVEAGSSGRPATQSHSTIKSFINKYDFATKNLSHSEPTSSSLSFTSSSNRYPTHMPSFKRIDFSNFNDLLIEERKPAWKLLQDSIRDSYYTVRRTAEKSVEETAFNDTQLVRRREKRSNSPFEELSIRSPSVQRPSCHVFYPQTTGIYHETGPYAAPAVLSSKGIEAHYNKKASDIEAHLLKTTILPNSMKTITVRDFRNGPAPTPGSVSEVFADETDFQTFVPRPYYSRPNRSDPDYFDFDLQYSVDLYKRPEGKYVPRGPQIWEEKLLRESSSKGDVPVSTYMFMKDDTDWRTASTSYLSAALRTPSFWEHRFQSIGREVRESNPISFDSLARNKPIPNRFTEYRDPDYEDLSDFDS</sequence>
<reference evidence="2 3" key="2">
    <citation type="submission" date="2018-11" db="EMBL/GenBank/DDBJ databases">
        <authorList>
            <consortium name="Pathogen Informatics"/>
        </authorList>
    </citation>
    <scope>NUCLEOTIDE SEQUENCE [LARGE SCALE GENOMIC DNA]</scope>
</reference>
<organism evidence="4">
    <name type="scientific">Brugia pahangi</name>
    <name type="common">Filarial nematode worm</name>
    <dbReference type="NCBI Taxonomy" id="6280"/>
    <lineage>
        <taxon>Eukaryota</taxon>
        <taxon>Metazoa</taxon>
        <taxon>Ecdysozoa</taxon>
        <taxon>Nematoda</taxon>
        <taxon>Chromadorea</taxon>
        <taxon>Rhabditida</taxon>
        <taxon>Spirurina</taxon>
        <taxon>Spiruromorpha</taxon>
        <taxon>Filarioidea</taxon>
        <taxon>Onchocercidae</taxon>
        <taxon>Brugia</taxon>
    </lineage>
</organism>
<evidence type="ECO:0000313" key="4">
    <source>
        <dbReference type="WBParaSite" id="BPAG_0000889101-mRNA-1"/>
    </source>
</evidence>
<accession>A0A0N4TKL7</accession>
<dbReference type="STRING" id="6280.A0A0N4TKL7"/>
<keyword evidence="3" id="KW-1185">Reference proteome</keyword>
<proteinExistence type="predicted"/>
<evidence type="ECO:0000313" key="2">
    <source>
        <dbReference type="EMBL" id="VDN90039.1"/>
    </source>
</evidence>
<dbReference type="AlphaFoldDB" id="A0A0N4TKL7"/>
<reference evidence="4" key="1">
    <citation type="submission" date="2017-02" db="UniProtKB">
        <authorList>
            <consortium name="WormBaseParasite"/>
        </authorList>
    </citation>
    <scope>IDENTIFICATION</scope>
</reference>
<dbReference type="WBParaSite" id="BPAG_0000889101-mRNA-1">
    <property type="protein sequence ID" value="BPAG_0000889101-mRNA-1"/>
    <property type="gene ID" value="BPAG_0000889101"/>
</dbReference>
<dbReference type="Proteomes" id="UP000278627">
    <property type="component" value="Unassembled WGS sequence"/>
</dbReference>
<name>A0A0N4TKL7_BRUPA</name>
<evidence type="ECO:0000313" key="3">
    <source>
        <dbReference type="Proteomes" id="UP000278627"/>
    </source>
</evidence>